<dbReference type="OrthoDB" id="64767at2759"/>
<dbReference type="EMBL" id="PKPP01004907">
    <property type="protein sequence ID" value="PWA62258.1"/>
    <property type="molecule type" value="Genomic_DNA"/>
</dbReference>
<dbReference type="InterPro" id="IPR011009">
    <property type="entry name" value="Kinase-like_dom_sf"/>
</dbReference>
<dbReference type="GO" id="GO:0005886">
    <property type="term" value="C:plasma membrane"/>
    <property type="evidence" value="ECO:0007669"/>
    <property type="project" value="TreeGrafter"/>
</dbReference>
<feature type="domain" description="Protein kinase" evidence="1">
    <location>
        <begin position="1"/>
        <end position="90"/>
    </location>
</feature>
<dbReference type="Pfam" id="PF07714">
    <property type="entry name" value="PK_Tyr_Ser-Thr"/>
    <property type="match status" value="1"/>
</dbReference>
<keyword evidence="3" id="KW-1185">Reference proteome</keyword>
<dbReference type="AlphaFoldDB" id="A0A2U1MLY9"/>
<evidence type="ECO:0000259" key="1">
    <source>
        <dbReference type="PROSITE" id="PS50011"/>
    </source>
</evidence>
<dbReference type="Proteomes" id="UP000245207">
    <property type="component" value="Unassembled WGS sequence"/>
</dbReference>
<proteinExistence type="predicted"/>
<accession>A0A2U1MLY9</accession>
<dbReference type="InterPro" id="IPR045272">
    <property type="entry name" value="ANXUR1/2-like"/>
</dbReference>
<dbReference type="Gene3D" id="1.10.510.10">
    <property type="entry name" value="Transferase(Phosphotransferase) domain 1"/>
    <property type="match status" value="1"/>
</dbReference>
<dbReference type="PROSITE" id="PS50011">
    <property type="entry name" value="PROTEIN_KINASE_DOM"/>
    <property type="match status" value="1"/>
</dbReference>
<dbReference type="GO" id="GO:0005524">
    <property type="term" value="F:ATP binding"/>
    <property type="evidence" value="ECO:0007669"/>
    <property type="project" value="InterPro"/>
</dbReference>
<gene>
    <name evidence="2" type="ORF">CTI12_AA365590</name>
</gene>
<dbReference type="InterPro" id="IPR000719">
    <property type="entry name" value="Prot_kinase_dom"/>
</dbReference>
<dbReference type="GO" id="GO:0009506">
    <property type="term" value="C:plasmodesma"/>
    <property type="evidence" value="ECO:0007669"/>
    <property type="project" value="TreeGrafter"/>
</dbReference>
<keyword evidence="2" id="KW-0808">Transferase</keyword>
<dbReference type="PANTHER" id="PTHR27003:SF467">
    <property type="entry name" value="PROTEIN KINASE DOMAIN-CONTAINING PROTEIN"/>
    <property type="match status" value="1"/>
</dbReference>
<name>A0A2U1MLY9_ARTAN</name>
<organism evidence="2 3">
    <name type="scientific">Artemisia annua</name>
    <name type="common">Sweet wormwood</name>
    <dbReference type="NCBI Taxonomy" id="35608"/>
    <lineage>
        <taxon>Eukaryota</taxon>
        <taxon>Viridiplantae</taxon>
        <taxon>Streptophyta</taxon>
        <taxon>Embryophyta</taxon>
        <taxon>Tracheophyta</taxon>
        <taxon>Spermatophyta</taxon>
        <taxon>Magnoliopsida</taxon>
        <taxon>eudicotyledons</taxon>
        <taxon>Gunneridae</taxon>
        <taxon>Pentapetalae</taxon>
        <taxon>asterids</taxon>
        <taxon>campanulids</taxon>
        <taxon>Asterales</taxon>
        <taxon>Asteraceae</taxon>
        <taxon>Asteroideae</taxon>
        <taxon>Anthemideae</taxon>
        <taxon>Artemisiinae</taxon>
        <taxon>Artemisia</taxon>
    </lineage>
</organism>
<dbReference type="SUPFAM" id="SSF56112">
    <property type="entry name" value="Protein kinase-like (PK-like)"/>
    <property type="match status" value="1"/>
</dbReference>
<dbReference type="GO" id="GO:0004714">
    <property type="term" value="F:transmembrane receptor protein tyrosine kinase activity"/>
    <property type="evidence" value="ECO:0007669"/>
    <property type="project" value="InterPro"/>
</dbReference>
<dbReference type="PANTHER" id="PTHR27003">
    <property type="entry name" value="OS07G0166700 PROTEIN"/>
    <property type="match status" value="1"/>
</dbReference>
<comment type="caution">
    <text evidence="2">The sequence shown here is derived from an EMBL/GenBank/DDBJ whole genome shotgun (WGS) entry which is preliminary data.</text>
</comment>
<dbReference type="InterPro" id="IPR001245">
    <property type="entry name" value="Ser-Thr/Tyr_kinase_cat_dom"/>
</dbReference>
<evidence type="ECO:0000313" key="3">
    <source>
        <dbReference type="Proteomes" id="UP000245207"/>
    </source>
</evidence>
<evidence type="ECO:0000313" key="2">
    <source>
        <dbReference type="EMBL" id="PWA62258.1"/>
    </source>
</evidence>
<dbReference type="STRING" id="35608.A0A2U1MLY9"/>
<keyword evidence="2" id="KW-0418">Kinase</keyword>
<protein>
    <submittedName>
        <fullName evidence="2">Protein kinase-like domain-containing protein</fullName>
    </submittedName>
</protein>
<reference evidence="2 3" key="1">
    <citation type="journal article" date="2018" name="Mol. Plant">
        <title>The genome of Artemisia annua provides insight into the evolution of Asteraceae family and artemisinin biosynthesis.</title>
        <authorList>
            <person name="Shen Q."/>
            <person name="Zhang L."/>
            <person name="Liao Z."/>
            <person name="Wang S."/>
            <person name="Yan T."/>
            <person name="Shi P."/>
            <person name="Liu M."/>
            <person name="Fu X."/>
            <person name="Pan Q."/>
            <person name="Wang Y."/>
            <person name="Lv Z."/>
            <person name="Lu X."/>
            <person name="Zhang F."/>
            <person name="Jiang W."/>
            <person name="Ma Y."/>
            <person name="Chen M."/>
            <person name="Hao X."/>
            <person name="Li L."/>
            <person name="Tang Y."/>
            <person name="Lv G."/>
            <person name="Zhou Y."/>
            <person name="Sun X."/>
            <person name="Brodelius P.E."/>
            <person name="Rose J.K.C."/>
            <person name="Tang K."/>
        </authorList>
    </citation>
    <scope>NUCLEOTIDE SEQUENCE [LARGE SCALE GENOMIC DNA]</scope>
    <source>
        <strain evidence="3">cv. Huhao1</strain>
        <tissue evidence="2">Leaf</tissue>
    </source>
</reference>
<sequence length="90" mass="10546">MMLWEVVGLGVFNLKEYIDQKHEGIMVTKYEVNGSLDKHLSDPTTLTWIRRLRIYLGVARVLSYMHYGLEDQRRVIHGNIQSSKILLDDK</sequence>